<dbReference type="Gene3D" id="3.40.250.10">
    <property type="entry name" value="Rhodanese-like domain"/>
    <property type="match status" value="1"/>
</dbReference>
<dbReference type="Pfam" id="PF00581">
    <property type="entry name" value="Rhodanese"/>
    <property type="match status" value="1"/>
</dbReference>
<organism evidence="3">
    <name type="scientific">hydrothermal vent metagenome</name>
    <dbReference type="NCBI Taxonomy" id="652676"/>
    <lineage>
        <taxon>unclassified sequences</taxon>
        <taxon>metagenomes</taxon>
        <taxon>ecological metagenomes</taxon>
    </lineage>
</organism>
<dbReference type="SUPFAM" id="SSF52821">
    <property type="entry name" value="Rhodanese/Cell cycle control phosphatase"/>
    <property type="match status" value="1"/>
</dbReference>
<keyword evidence="1" id="KW-0677">Repeat</keyword>
<reference evidence="3" key="1">
    <citation type="submission" date="2018-06" db="EMBL/GenBank/DDBJ databases">
        <authorList>
            <person name="Zhirakovskaya E."/>
        </authorList>
    </citation>
    <scope>NUCLEOTIDE SEQUENCE</scope>
</reference>
<feature type="domain" description="Rhodanese" evidence="2">
    <location>
        <begin position="24"/>
        <end position="127"/>
    </location>
</feature>
<dbReference type="SMART" id="SM00450">
    <property type="entry name" value="RHOD"/>
    <property type="match status" value="1"/>
</dbReference>
<dbReference type="PANTHER" id="PTHR43855">
    <property type="entry name" value="THIOSULFATE SULFURTRANSFERASE"/>
    <property type="match status" value="1"/>
</dbReference>
<dbReference type="InterPro" id="IPR051126">
    <property type="entry name" value="Thiosulfate_sulfurtransferase"/>
</dbReference>
<gene>
    <name evidence="3" type="ORF">MNBD_CHLOROFLEXI01-5016</name>
</gene>
<dbReference type="PROSITE" id="PS50206">
    <property type="entry name" value="RHODANESE_3"/>
    <property type="match status" value="1"/>
</dbReference>
<dbReference type="CDD" id="cd01448">
    <property type="entry name" value="TST_Repeat_1"/>
    <property type="match status" value="1"/>
</dbReference>
<keyword evidence="3" id="KW-0808">Transferase</keyword>
<name>A0A3B0VJF8_9ZZZZ</name>
<protein>
    <submittedName>
        <fullName evidence="3">Thiosulfate sulfurtransferase, rhodanese</fullName>
        <ecNumber evidence="3">2.8.1.1</ecNumber>
    </submittedName>
</protein>
<dbReference type="EC" id="2.8.1.1" evidence="3"/>
<sequence length="128" mass="14611">MSDKGYVHGDVLVTTQWVADNLQDTDNIRLVESNEDVLLYSTGHIENGVHIDWVADLNDAVRRDYLNEEAFAALLSRNGIGNDTTVVFYGDKNNWWATYAFWVFKLFGHANCQVMDGGRKKWIDEGRP</sequence>
<feature type="non-terminal residue" evidence="3">
    <location>
        <position position="128"/>
    </location>
</feature>
<dbReference type="AlphaFoldDB" id="A0A3B0VJF8"/>
<evidence type="ECO:0000259" key="2">
    <source>
        <dbReference type="PROSITE" id="PS50206"/>
    </source>
</evidence>
<proteinExistence type="predicted"/>
<dbReference type="EMBL" id="UOEU01000644">
    <property type="protein sequence ID" value="VAW36949.1"/>
    <property type="molecule type" value="Genomic_DNA"/>
</dbReference>
<dbReference type="InterPro" id="IPR001763">
    <property type="entry name" value="Rhodanese-like_dom"/>
</dbReference>
<evidence type="ECO:0000313" key="3">
    <source>
        <dbReference type="EMBL" id="VAW36949.1"/>
    </source>
</evidence>
<dbReference type="InterPro" id="IPR036873">
    <property type="entry name" value="Rhodanese-like_dom_sf"/>
</dbReference>
<dbReference type="GO" id="GO:0004792">
    <property type="term" value="F:thiosulfate-cyanide sulfurtransferase activity"/>
    <property type="evidence" value="ECO:0007669"/>
    <property type="project" value="UniProtKB-EC"/>
</dbReference>
<dbReference type="PANTHER" id="PTHR43855:SF1">
    <property type="entry name" value="THIOSULFATE SULFURTRANSFERASE"/>
    <property type="match status" value="1"/>
</dbReference>
<accession>A0A3B0VJF8</accession>
<evidence type="ECO:0000256" key="1">
    <source>
        <dbReference type="ARBA" id="ARBA00022737"/>
    </source>
</evidence>